<sequence length="57" mass="6319">MLGLSDVTIEASQSNRTFWYSTKKLMGDSIDIGGTVEACGKQDWLGFYIERVSARGE</sequence>
<evidence type="ECO:0000313" key="1">
    <source>
        <dbReference type="EMBL" id="EKM29574.1"/>
    </source>
</evidence>
<dbReference type="AlphaFoldDB" id="A0A454CT54"/>
<reference evidence="1 2" key="1">
    <citation type="submission" date="2012-10" db="EMBL/GenBank/DDBJ databases">
        <title>Genome sequence of Vibrio Cholerae HENC-02.</title>
        <authorList>
            <person name="Eppinger M."/>
            <person name="Hasan N.A."/>
            <person name="Sengamalay N."/>
            <person name="Hine E."/>
            <person name="Su Q."/>
            <person name="Daugherty S.C."/>
            <person name="Young S."/>
            <person name="Sadzewicz L."/>
            <person name="Tallon L."/>
            <person name="Cebula T.A."/>
            <person name="Ravel J."/>
            <person name="Colwell R.R."/>
        </authorList>
    </citation>
    <scope>NUCLEOTIDE SEQUENCE [LARGE SCALE GENOMIC DNA]</scope>
    <source>
        <strain evidence="1 2">HENC-02</strain>
    </source>
</reference>
<gene>
    <name evidence="1" type="ORF">VCHENC02_4623</name>
</gene>
<dbReference type="EMBL" id="AJSR01002029">
    <property type="protein sequence ID" value="EKM29574.1"/>
    <property type="molecule type" value="Genomic_DNA"/>
</dbReference>
<protein>
    <submittedName>
        <fullName evidence="1">Uncharacterized protein</fullName>
    </submittedName>
</protein>
<name>A0A454CT54_VIBHA</name>
<proteinExistence type="predicted"/>
<comment type="caution">
    <text evidence="1">The sequence shown here is derived from an EMBL/GenBank/DDBJ whole genome shotgun (WGS) entry which is preliminary data.</text>
</comment>
<dbReference type="Proteomes" id="UP000008367">
    <property type="component" value="Unassembled WGS sequence"/>
</dbReference>
<organism evidence="1 2">
    <name type="scientific">Vibrio harveyi</name>
    <name type="common">Beneckea harveyi</name>
    <dbReference type="NCBI Taxonomy" id="669"/>
    <lineage>
        <taxon>Bacteria</taxon>
        <taxon>Pseudomonadati</taxon>
        <taxon>Pseudomonadota</taxon>
        <taxon>Gammaproteobacteria</taxon>
        <taxon>Vibrionales</taxon>
        <taxon>Vibrionaceae</taxon>
        <taxon>Vibrio</taxon>
    </lineage>
</organism>
<evidence type="ECO:0000313" key="2">
    <source>
        <dbReference type="Proteomes" id="UP000008367"/>
    </source>
</evidence>
<accession>A0A454CT54</accession>